<dbReference type="AlphaFoldDB" id="A0AAD1UPV6"/>
<proteinExistence type="predicted"/>
<name>A0AAD1UPV6_EUPCR</name>
<evidence type="ECO:0000313" key="1">
    <source>
        <dbReference type="EMBL" id="CAI2368640.1"/>
    </source>
</evidence>
<evidence type="ECO:0000313" key="2">
    <source>
        <dbReference type="Proteomes" id="UP001295684"/>
    </source>
</evidence>
<protein>
    <submittedName>
        <fullName evidence="1">Uncharacterized protein</fullName>
    </submittedName>
</protein>
<gene>
    <name evidence="1" type="ORF">ECRASSUSDP1_LOCUS9936</name>
</gene>
<keyword evidence="2" id="KW-1185">Reference proteome</keyword>
<dbReference type="EMBL" id="CAMPGE010009777">
    <property type="protein sequence ID" value="CAI2368640.1"/>
    <property type="molecule type" value="Genomic_DNA"/>
</dbReference>
<dbReference type="Proteomes" id="UP001295684">
    <property type="component" value="Unassembled WGS sequence"/>
</dbReference>
<accession>A0AAD1UPV6</accession>
<comment type="caution">
    <text evidence="1">The sequence shown here is derived from an EMBL/GenBank/DDBJ whole genome shotgun (WGS) entry which is preliminary data.</text>
</comment>
<reference evidence="1" key="1">
    <citation type="submission" date="2023-07" db="EMBL/GenBank/DDBJ databases">
        <authorList>
            <consortium name="AG Swart"/>
            <person name="Singh M."/>
            <person name="Singh A."/>
            <person name="Seah K."/>
            <person name="Emmerich C."/>
        </authorList>
    </citation>
    <scope>NUCLEOTIDE SEQUENCE</scope>
    <source>
        <strain evidence="1">DP1</strain>
    </source>
</reference>
<organism evidence="1 2">
    <name type="scientific">Euplotes crassus</name>
    <dbReference type="NCBI Taxonomy" id="5936"/>
    <lineage>
        <taxon>Eukaryota</taxon>
        <taxon>Sar</taxon>
        <taxon>Alveolata</taxon>
        <taxon>Ciliophora</taxon>
        <taxon>Intramacronucleata</taxon>
        <taxon>Spirotrichea</taxon>
        <taxon>Hypotrichia</taxon>
        <taxon>Euplotida</taxon>
        <taxon>Euplotidae</taxon>
        <taxon>Moneuplotes</taxon>
    </lineage>
</organism>
<sequence length="120" mass="14005">MDRLVQGINPCKVYLLIYINRLNIPEKILVSDPKCLFAHQTSKLVSFCESEKLTIWAITKIAMARSRMAPYYLFQTLISLFESRNSPLITRFCRSDDSVKFPNFNSNVRFILRGEIMHLN</sequence>